<dbReference type="SUPFAM" id="SSF56219">
    <property type="entry name" value="DNase I-like"/>
    <property type="match status" value="1"/>
</dbReference>
<name>A0AAD7T0U7_9TELE</name>
<dbReference type="EMBL" id="JAINUG010000020">
    <property type="protein sequence ID" value="KAJ8412336.1"/>
    <property type="molecule type" value="Genomic_DNA"/>
</dbReference>
<organism evidence="1 2">
    <name type="scientific">Aldrovandia affinis</name>
    <dbReference type="NCBI Taxonomy" id="143900"/>
    <lineage>
        <taxon>Eukaryota</taxon>
        <taxon>Metazoa</taxon>
        <taxon>Chordata</taxon>
        <taxon>Craniata</taxon>
        <taxon>Vertebrata</taxon>
        <taxon>Euteleostomi</taxon>
        <taxon>Actinopterygii</taxon>
        <taxon>Neopterygii</taxon>
        <taxon>Teleostei</taxon>
        <taxon>Notacanthiformes</taxon>
        <taxon>Halosauridae</taxon>
        <taxon>Aldrovandia</taxon>
    </lineage>
</organism>
<dbReference type="InterPro" id="IPR036691">
    <property type="entry name" value="Endo/exonu/phosph_ase_sf"/>
</dbReference>
<accession>A0AAD7T0U7</accession>
<dbReference type="AlphaFoldDB" id="A0AAD7T0U7"/>
<evidence type="ECO:0000313" key="2">
    <source>
        <dbReference type="Proteomes" id="UP001221898"/>
    </source>
</evidence>
<evidence type="ECO:0000313" key="1">
    <source>
        <dbReference type="EMBL" id="KAJ8412336.1"/>
    </source>
</evidence>
<comment type="caution">
    <text evidence="1">The sequence shown here is derived from an EMBL/GenBank/DDBJ whole genome shotgun (WGS) entry which is preliminary data.</text>
</comment>
<reference evidence="1" key="1">
    <citation type="journal article" date="2023" name="Science">
        <title>Genome structures resolve the early diversification of teleost fishes.</title>
        <authorList>
            <person name="Parey E."/>
            <person name="Louis A."/>
            <person name="Montfort J."/>
            <person name="Bouchez O."/>
            <person name="Roques C."/>
            <person name="Iampietro C."/>
            <person name="Lluch J."/>
            <person name="Castinel A."/>
            <person name="Donnadieu C."/>
            <person name="Desvignes T."/>
            <person name="Floi Bucao C."/>
            <person name="Jouanno E."/>
            <person name="Wen M."/>
            <person name="Mejri S."/>
            <person name="Dirks R."/>
            <person name="Jansen H."/>
            <person name="Henkel C."/>
            <person name="Chen W.J."/>
            <person name="Zahm M."/>
            <person name="Cabau C."/>
            <person name="Klopp C."/>
            <person name="Thompson A.W."/>
            <person name="Robinson-Rechavi M."/>
            <person name="Braasch I."/>
            <person name="Lecointre G."/>
            <person name="Bobe J."/>
            <person name="Postlethwait J.H."/>
            <person name="Berthelot C."/>
            <person name="Roest Crollius H."/>
            <person name="Guiguen Y."/>
        </authorList>
    </citation>
    <scope>NUCLEOTIDE SEQUENCE</scope>
    <source>
        <strain evidence="1">NC1722</strain>
    </source>
</reference>
<protein>
    <submittedName>
        <fullName evidence="1">Uncharacterized protein</fullName>
    </submittedName>
</protein>
<dbReference type="Proteomes" id="UP001221898">
    <property type="component" value="Unassembled WGS sequence"/>
</dbReference>
<proteinExistence type="predicted"/>
<sequence>MCVHNLIYIKTSQPAVSVACNKTHLKCGLLNVRSLSPKAVLVNELITDHSFDLISFTETWLRPDEYSTLNEASPDGYASCQAPRLSGRGAVLL</sequence>
<gene>
    <name evidence="1" type="ORF">AAFF_G00146030</name>
</gene>
<keyword evidence="2" id="KW-1185">Reference proteome</keyword>